<reference evidence="2" key="1">
    <citation type="submission" date="2022-07" db="EMBL/GenBank/DDBJ databases">
        <title>Fungi with potential for degradation of polypropylene.</title>
        <authorList>
            <person name="Gostincar C."/>
        </authorList>
    </citation>
    <scope>NUCLEOTIDE SEQUENCE</scope>
    <source>
        <strain evidence="2">EXF-13308</strain>
    </source>
</reference>
<gene>
    <name evidence="2" type="ORF">NKR23_g1692</name>
</gene>
<feature type="region of interest" description="Disordered" evidence="1">
    <location>
        <begin position="1"/>
        <end position="115"/>
    </location>
</feature>
<comment type="caution">
    <text evidence="2">The sequence shown here is derived from an EMBL/GenBank/DDBJ whole genome shotgun (WGS) entry which is preliminary data.</text>
</comment>
<evidence type="ECO:0000313" key="2">
    <source>
        <dbReference type="EMBL" id="KAJ9155477.1"/>
    </source>
</evidence>
<protein>
    <submittedName>
        <fullName evidence="2">Uncharacterized protein</fullName>
    </submittedName>
</protein>
<dbReference type="AlphaFoldDB" id="A0AA38RRU0"/>
<feature type="compositionally biased region" description="Basic and acidic residues" evidence="1">
    <location>
        <begin position="103"/>
        <end position="115"/>
    </location>
</feature>
<name>A0AA38RRU0_9PEZI</name>
<evidence type="ECO:0000313" key="3">
    <source>
        <dbReference type="Proteomes" id="UP001174694"/>
    </source>
</evidence>
<dbReference type="Proteomes" id="UP001174694">
    <property type="component" value="Unassembled WGS sequence"/>
</dbReference>
<proteinExistence type="predicted"/>
<sequence>MPSLSLLKRSPLKLRKAQRDSDAEAGKAREEVAWTDEDSGSPRDSDADGQDSADPNGKRRRRRSTGRDILSGLLNRTGRGALKSPLRGSTSTSVPEEPLSPSDETKPPRRKDTAV</sequence>
<keyword evidence="3" id="KW-1185">Reference proteome</keyword>
<accession>A0AA38RRU0</accession>
<dbReference type="EMBL" id="JANBVO010000003">
    <property type="protein sequence ID" value="KAJ9155477.1"/>
    <property type="molecule type" value="Genomic_DNA"/>
</dbReference>
<evidence type="ECO:0000256" key="1">
    <source>
        <dbReference type="SAM" id="MobiDB-lite"/>
    </source>
</evidence>
<organism evidence="2 3">
    <name type="scientific">Pleurostoma richardsiae</name>
    <dbReference type="NCBI Taxonomy" id="41990"/>
    <lineage>
        <taxon>Eukaryota</taxon>
        <taxon>Fungi</taxon>
        <taxon>Dikarya</taxon>
        <taxon>Ascomycota</taxon>
        <taxon>Pezizomycotina</taxon>
        <taxon>Sordariomycetes</taxon>
        <taxon>Sordariomycetidae</taxon>
        <taxon>Calosphaeriales</taxon>
        <taxon>Pleurostomataceae</taxon>
        <taxon>Pleurostoma</taxon>
    </lineage>
</organism>
<feature type="compositionally biased region" description="Basic and acidic residues" evidence="1">
    <location>
        <begin position="17"/>
        <end position="32"/>
    </location>
</feature>